<dbReference type="eggNOG" id="KOG0467">
    <property type="taxonomic scope" value="Eukaryota"/>
</dbReference>
<dbReference type="Gramene" id="OGLUM11G00680.1">
    <property type="protein sequence ID" value="OGLUM11G00680.1"/>
    <property type="gene ID" value="OGLUM11G00680"/>
</dbReference>
<dbReference type="GO" id="GO:0003924">
    <property type="term" value="F:GTPase activity"/>
    <property type="evidence" value="ECO:0007669"/>
    <property type="project" value="InterPro"/>
</dbReference>
<feature type="compositionally biased region" description="Low complexity" evidence="1">
    <location>
        <begin position="1"/>
        <end position="28"/>
    </location>
</feature>
<proteinExistence type="predicted"/>
<accession>A0A0E0BEJ8</accession>
<dbReference type="STRING" id="40148.A0A0E0BEJ8"/>
<organism evidence="3">
    <name type="scientific">Oryza glumipatula</name>
    <dbReference type="NCBI Taxonomy" id="40148"/>
    <lineage>
        <taxon>Eukaryota</taxon>
        <taxon>Viridiplantae</taxon>
        <taxon>Streptophyta</taxon>
        <taxon>Embryophyta</taxon>
        <taxon>Tracheophyta</taxon>
        <taxon>Spermatophyta</taxon>
        <taxon>Magnoliopsida</taxon>
        <taxon>Liliopsida</taxon>
        <taxon>Poales</taxon>
        <taxon>Poaceae</taxon>
        <taxon>BOP clade</taxon>
        <taxon>Oryzoideae</taxon>
        <taxon>Oryzeae</taxon>
        <taxon>Oryzinae</taxon>
        <taxon>Oryza</taxon>
    </lineage>
</organism>
<dbReference type="Gene3D" id="3.40.50.300">
    <property type="entry name" value="P-loop containing nucleotide triphosphate hydrolases"/>
    <property type="match status" value="1"/>
</dbReference>
<feature type="region of interest" description="Disordered" evidence="1">
    <location>
        <begin position="1"/>
        <end position="40"/>
    </location>
</feature>
<dbReference type="InterPro" id="IPR027417">
    <property type="entry name" value="P-loop_NTPase"/>
</dbReference>
<evidence type="ECO:0000256" key="1">
    <source>
        <dbReference type="SAM" id="MobiDB-lite"/>
    </source>
</evidence>
<dbReference type="PANTHER" id="PTHR42908:SF3">
    <property type="entry name" value="ELONGATION FACTOR-LIKE GTPASE 1"/>
    <property type="match status" value="1"/>
</dbReference>
<sequence>MKSATSCSTTGDTASTSSTPWGTSTSAPRSPPPAPRGSPTRSALILVDAVEGVHIQTHAALRQAFLERLRPCLVLNKLDRLISELHLTPAEAGAGGGAASASAAAEGERQRAAARGWSKRRGGVSGRARLWRRQAPMAAAPGRPWPRPRRRREAVVKIPARLAPEQAAPLLCAGVTVYSPLKHFGLMLPGLRGGILGLGGVGLERNDVHYRFVVDSNISSNVDSNISSNAGSNIGSWRRVSATTATAGIGYCKSNHLQNHFVNKFQITKPIIFNAQLFITK</sequence>
<dbReference type="GO" id="GO:1990904">
    <property type="term" value="C:ribonucleoprotein complex"/>
    <property type="evidence" value="ECO:0007669"/>
    <property type="project" value="TreeGrafter"/>
</dbReference>
<dbReference type="Gene3D" id="3.90.180.10">
    <property type="entry name" value="Medium-chain alcohol dehydrogenases, catalytic domain"/>
    <property type="match status" value="1"/>
</dbReference>
<dbReference type="GO" id="GO:0005525">
    <property type="term" value="F:GTP binding"/>
    <property type="evidence" value="ECO:0007669"/>
    <property type="project" value="InterPro"/>
</dbReference>
<keyword evidence="4" id="KW-1185">Reference proteome</keyword>
<reference evidence="3" key="2">
    <citation type="submission" date="2018-05" db="EMBL/GenBank/DDBJ databases">
        <title>OgluRS3 (Oryza glumaepatula Reference Sequence Version 3).</title>
        <authorList>
            <person name="Zhang J."/>
            <person name="Kudrna D."/>
            <person name="Lee S."/>
            <person name="Talag J."/>
            <person name="Welchert J."/>
            <person name="Wing R.A."/>
        </authorList>
    </citation>
    <scope>NUCLEOTIDE SEQUENCE [LARGE SCALE GENOMIC DNA]</scope>
</reference>
<dbReference type="eggNOG" id="KOG0023">
    <property type="taxonomic scope" value="Eukaryota"/>
</dbReference>
<evidence type="ECO:0000259" key="2">
    <source>
        <dbReference type="Pfam" id="PF00009"/>
    </source>
</evidence>
<dbReference type="Gene3D" id="3.40.50.720">
    <property type="entry name" value="NAD(P)-binding Rossmann-like Domain"/>
    <property type="match status" value="1"/>
</dbReference>
<reference evidence="3" key="1">
    <citation type="submission" date="2015-04" db="UniProtKB">
        <authorList>
            <consortium name="EnsemblPlants"/>
        </authorList>
    </citation>
    <scope>IDENTIFICATION</scope>
</reference>
<dbReference type="SUPFAM" id="SSF52540">
    <property type="entry name" value="P-loop containing nucleoside triphosphate hydrolases"/>
    <property type="match status" value="1"/>
</dbReference>
<protein>
    <recommendedName>
        <fullName evidence="2">Tr-type G domain-containing protein</fullName>
    </recommendedName>
</protein>
<dbReference type="GO" id="GO:0043022">
    <property type="term" value="F:ribosome binding"/>
    <property type="evidence" value="ECO:0007669"/>
    <property type="project" value="TreeGrafter"/>
</dbReference>
<dbReference type="Proteomes" id="UP000026961">
    <property type="component" value="Chromosome 11"/>
</dbReference>
<name>A0A0E0BEJ8_9ORYZ</name>
<dbReference type="InterPro" id="IPR000795">
    <property type="entry name" value="T_Tr_GTP-bd_dom"/>
</dbReference>
<dbReference type="GO" id="GO:0042256">
    <property type="term" value="P:cytosolic ribosome assembly"/>
    <property type="evidence" value="ECO:0007669"/>
    <property type="project" value="TreeGrafter"/>
</dbReference>
<evidence type="ECO:0000313" key="3">
    <source>
        <dbReference type="EnsemblPlants" id="OGLUM11G00680.1"/>
    </source>
</evidence>
<dbReference type="PANTHER" id="PTHR42908">
    <property type="entry name" value="TRANSLATION ELONGATION FACTOR-RELATED"/>
    <property type="match status" value="1"/>
</dbReference>
<dbReference type="Pfam" id="PF00009">
    <property type="entry name" value="GTP_EFTU"/>
    <property type="match status" value="1"/>
</dbReference>
<dbReference type="HOGENOM" id="CLU_086492_0_0_1"/>
<dbReference type="GO" id="GO:0005829">
    <property type="term" value="C:cytosol"/>
    <property type="evidence" value="ECO:0007669"/>
    <property type="project" value="TreeGrafter"/>
</dbReference>
<feature type="region of interest" description="Disordered" evidence="1">
    <location>
        <begin position="92"/>
        <end position="125"/>
    </location>
</feature>
<dbReference type="AlphaFoldDB" id="A0A0E0BEJ8"/>
<feature type="domain" description="Tr-type G" evidence="2">
    <location>
        <begin position="43"/>
        <end position="88"/>
    </location>
</feature>
<dbReference type="EnsemblPlants" id="OGLUM11G00680.1">
    <property type="protein sequence ID" value="OGLUM11G00680.1"/>
    <property type="gene ID" value="OGLUM11G00680"/>
</dbReference>
<evidence type="ECO:0000313" key="4">
    <source>
        <dbReference type="Proteomes" id="UP000026961"/>
    </source>
</evidence>